<dbReference type="RefSeq" id="WP_213103711.1">
    <property type="nucleotide sequence ID" value="NZ_JAGYPM010000004.1"/>
</dbReference>
<evidence type="ECO:0000313" key="2">
    <source>
        <dbReference type="EMBL" id="MBS4192286.1"/>
    </source>
</evidence>
<keyword evidence="1" id="KW-0472">Membrane</keyword>
<evidence type="ECO:0000313" key="3">
    <source>
        <dbReference type="Proteomes" id="UP000681027"/>
    </source>
</evidence>
<dbReference type="EMBL" id="JAGYPM010000004">
    <property type="protein sequence ID" value="MBS4192286.1"/>
    <property type="molecule type" value="Genomic_DNA"/>
</dbReference>
<reference evidence="2 3" key="1">
    <citation type="submission" date="2021-05" db="EMBL/GenBank/DDBJ databases">
        <title>Novel Bacillus species.</title>
        <authorList>
            <person name="Liu G."/>
        </authorList>
    </citation>
    <scope>NUCLEOTIDE SEQUENCE [LARGE SCALE GENOMIC DNA]</scope>
    <source>
        <strain evidence="2 3">FJAT-49705</strain>
    </source>
</reference>
<gene>
    <name evidence="2" type="ORF">KHA94_19165</name>
</gene>
<protein>
    <submittedName>
        <fullName evidence="2">Uncharacterized protein</fullName>
    </submittedName>
</protein>
<dbReference type="Pfam" id="PF26328">
    <property type="entry name" value="YolC_YozM"/>
    <property type="match status" value="1"/>
</dbReference>
<sequence>MSVKSKFGILILACVVVVSALFWYSPKEPYSTEVVVNSVLDKYEVQSTQIGVTDPVIWIDVYDKNDIPNVEKYIKDNLSKNDLEHYKVKVFSNKGRTY</sequence>
<dbReference type="InterPro" id="IPR058995">
    <property type="entry name" value="YolC/YozM-like"/>
</dbReference>
<feature type="transmembrane region" description="Helical" evidence="1">
    <location>
        <begin position="7"/>
        <end position="24"/>
    </location>
</feature>
<keyword evidence="3" id="KW-1185">Reference proteome</keyword>
<keyword evidence="1" id="KW-0812">Transmembrane</keyword>
<dbReference type="Proteomes" id="UP000681027">
    <property type="component" value="Unassembled WGS sequence"/>
</dbReference>
<organism evidence="2 3">
    <name type="scientific">Cytobacillus citreus</name>
    <dbReference type="NCBI Taxonomy" id="2833586"/>
    <lineage>
        <taxon>Bacteria</taxon>
        <taxon>Bacillati</taxon>
        <taxon>Bacillota</taxon>
        <taxon>Bacilli</taxon>
        <taxon>Bacillales</taxon>
        <taxon>Bacillaceae</taxon>
        <taxon>Cytobacillus</taxon>
    </lineage>
</organism>
<keyword evidence="1" id="KW-1133">Transmembrane helix</keyword>
<evidence type="ECO:0000256" key="1">
    <source>
        <dbReference type="SAM" id="Phobius"/>
    </source>
</evidence>
<accession>A0ABS5NX04</accession>
<proteinExistence type="predicted"/>
<name>A0ABS5NX04_9BACI</name>
<comment type="caution">
    <text evidence="2">The sequence shown here is derived from an EMBL/GenBank/DDBJ whole genome shotgun (WGS) entry which is preliminary data.</text>
</comment>